<dbReference type="Gene3D" id="3.40.190.150">
    <property type="entry name" value="Bordetella uptake gene, domain 1"/>
    <property type="match status" value="1"/>
</dbReference>
<dbReference type="Proteomes" id="UP000091926">
    <property type="component" value="Chromosome"/>
</dbReference>
<dbReference type="PIRSF" id="PIRSF017082">
    <property type="entry name" value="YflP"/>
    <property type="match status" value="1"/>
</dbReference>
<name>A0A193GD08_9BORD</name>
<comment type="similarity">
    <text evidence="1">Belongs to the UPF0065 (bug) family.</text>
</comment>
<keyword evidence="4" id="KW-1185">Reference proteome</keyword>
<reference evidence="3 4" key="1">
    <citation type="submission" date="2016-06" db="EMBL/GenBank/DDBJ databases">
        <title>Complete genome sequences of Bordetella bronchialis and Bordetella flabilis.</title>
        <authorList>
            <person name="LiPuma J.J."/>
            <person name="Spilker T."/>
        </authorList>
    </citation>
    <scope>NUCLEOTIDE SEQUENCE [LARGE SCALE GENOMIC DNA]</scope>
    <source>
        <strain evidence="3 4">AU10664</strain>
    </source>
</reference>
<sequence length="333" mass="35271">MQFSRIDVAAFALFSATLPWGTMASNQEAAYPQRPLTLVIGFPAGGSADALARLIGRYMGEDLGQNVIVQYKPGAGGNIGAEYVARATPDGYTIFLGGRPNTIHKTMYGTMKYDFARDLVPVGLVARIPFIMVTRTQAPIAALQDVVRLGRAYPGALSCASAGVGTTSHLLCELLQQEVHIDMQHVPYNGGAQALTDVIGGRIDIYISTVAEALPHIRAGKLRPVVAMSAERIPTMPDVPTLGEAGVSGLSALELGDWGGLLAPVGTPADVVTKLNCSINAALMGRGLRVAMAQWAFATPVQPNTPSAFKELVAAETERWNGVLRARNIVPLH</sequence>
<feature type="chain" id="PRO_5008258820" description="MFS transporter" evidence="2">
    <location>
        <begin position="25"/>
        <end position="333"/>
    </location>
</feature>
<dbReference type="AlphaFoldDB" id="A0A193GD08"/>
<keyword evidence="2" id="KW-0732">Signal</keyword>
<proteinExistence type="inferred from homology"/>
<dbReference type="Gene3D" id="3.40.190.10">
    <property type="entry name" value="Periplasmic binding protein-like II"/>
    <property type="match status" value="1"/>
</dbReference>
<gene>
    <name evidence="3" type="ORF">BAU07_08620</name>
</gene>
<evidence type="ECO:0000313" key="3">
    <source>
        <dbReference type="EMBL" id="ANN77164.1"/>
    </source>
</evidence>
<feature type="signal peptide" evidence="2">
    <location>
        <begin position="1"/>
        <end position="24"/>
    </location>
</feature>
<evidence type="ECO:0000256" key="1">
    <source>
        <dbReference type="ARBA" id="ARBA00006987"/>
    </source>
</evidence>
<dbReference type="SUPFAM" id="SSF53850">
    <property type="entry name" value="Periplasmic binding protein-like II"/>
    <property type="match status" value="1"/>
</dbReference>
<evidence type="ECO:0008006" key="5">
    <source>
        <dbReference type="Google" id="ProtNLM"/>
    </source>
</evidence>
<protein>
    <recommendedName>
        <fullName evidence="5">MFS transporter</fullName>
    </recommendedName>
</protein>
<evidence type="ECO:0000313" key="4">
    <source>
        <dbReference type="Proteomes" id="UP000091926"/>
    </source>
</evidence>
<dbReference type="Pfam" id="PF03401">
    <property type="entry name" value="TctC"/>
    <property type="match status" value="1"/>
</dbReference>
<evidence type="ECO:0000256" key="2">
    <source>
        <dbReference type="SAM" id="SignalP"/>
    </source>
</evidence>
<dbReference type="STRING" id="463014.BAU07_08620"/>
<dbReference type="RefSeq" id="WP_066656100.1">
    <property type="nucleotide sequence ID" value="NZ_CBCSCL010000014.1"/>
</dbReference>
<dbReference type="KEGG" id="bfz:BAU07_08620"/>
<organism evidence="3 4">
    <name type="scientific">Bordetella flabilis</name>
    <dbReference type="NCBI Taxonomy" id="463014"/>
    <lineage>
        <taxon>Bacteria</taxon>
        <taxon>Pseudomonadati</taxon>
        <taxon>Pseudomonadota</taxon>
        <taxon>Betaproteobacteria</taxon>
        <taxon>Burkholderiales</taxon>
        <taxon>Alcaligenaceae</taxon>
        <taxon>Bordetella</taxon>
    </lineage>
</organism>
<accession>A0A193GD08</accession>
<dbReference type="PANTHER" id="PTHR42928:SF5">
    <property type="entry name" value="BLR1237 PROTEIN"/>
    <property type="match status" value="1"/>
</dbReference>
<dbReference type="InterPro" id="IPR042100">
    <property type="entry name" value="Bug_dom1"/>
</dbReference>
<dbReference type="InterPro" id="IPR005064">
    <property type="entry name" value="BUG"/>
</dbReference>
<dbReference type="EMBL" id="CP016172">
    <property type="protein sequence ID" value="ANN77164.1"/>
    <property type="molecule type" value="Genomic_DNA"/>
</dbReference>
<dbReference type="PANTHER" id="PTHR42928">
    <property type="entry name" value="TRICARBOXYLATE-BINDING PROTEIN"/>
    <property type="match status" value="1"/>
</dbReference>